<evidence type="ECO:0008006" key="3">
    <source>
        <dbReference type="Google" id="ProtNLM"/>
    </source>
</evidence>
<evidence type="ECO:0000313" key="2">
    <source>
        <dbReference type="Proteomes" id="UP001500037"/>
    </source>
</evidence>
<accession>A0ABN1VZR1</accession>
<dbReference type="InterPro" id="IPR051797">
    <property type="entry name" value="TrmB-like"/>
</dbReference>
<keyword evidence="2" id="KW-1185">Reference proteome</keyword>
<comment type="caution">
    <text evidence="1">The sequence shown here is derived from an EMBL/GenBank/DDBJ whole genome shotgun (WGS) entry which is preliminary data.</text>
</comment>
<dbReference type="InterPro" id="IPR036388">
    <property type="entry name" value="WH-like_DNA-bd_sf"/>
</dbReference>
<dbReference type="InterPro" id="IPR016032">
    <property type="entry name" value="Sig_transdc_resp-reg_C-effctor"/>
</dbReference>
<dbReference type="EMBL" id="BAAALF010000016">
    <property type="protein sequence ID" value="GAA1225830.1"/>
    <property type="molecule type" value="Genomic_DNA"/>
</dbReference>
<dbReference type="PANTHER" id="PTHR34293:SF1">
    <property type="entry name" value="HTH-TYPE TRANSCRIPTIONAL REGULATOR TRMBL2"/>
    <property type="match status" value="1"/>
</dbReference>
<proteinExistence type="predicted"/>
<dbReference type="PANTHER" id="PTHR34293">
    <property type="entry name" value="HTH-TYPE TRANSCRIPTIONAL REGULATOR TRMBL2"/>
    <property type="match status" value="1"/>
</dbReference>
<protein>
    <recommendedName>
        <fullName evidence="3">Regulatory LuxR family protein</fullName>
    </recommendedName>
</protein>
<organism evidence="1 2">
    <name type="scientific">Kitasatospora nipponensis</name>
    <dbReference type="NCBI Taxonomy" id="258049"/>
    <lineage>
        <taxon>Bacteria</taxon>
        <taxon>Bacillati</taxon>
        <taxon>Actinomycetota</taxon>
        <taxon>Actinomycetes</taxon>
        <taxon>Kitasatosporales</taxon>
        <taxon>Streptomycetaceae</taxon>
        <taxon>Kitasatospora</taxon>
    </lineage>
</organism>
<name>A0ABN1VZR1_9ACTN</name>
<sequence>MNEPWSEGELLDDAARALYLALLADGGLFRVDEVSPADLPALGRLLAARLVSSQLDGSYWTVMDPRAAAGRLGAELRAAGARLLAQAEEPPPQLAELIRAYDREPAISDARAVVRQVTGKPLIQQRLEHLALETGQEMLMAQPGGARPAAMLPHARRAAREWRERGLELRTIYQPGARLDPPTAAYAAYASGLGARIRVLDEDFRRMLIMDRRIAVVAGGTEDQVASFVEDPVLVSVLVDAFERDWARAERVRWEEPAAVGDDPLPALPALLAQGMTQRQAAARLGLSERTVAAQIARLRAQYDAETLFQLGWQLRGVGDD</sequence>
<reference evidence="1 2" key="1">
    <citation type="journal article" date="2019" name="Int. J. Syst. Evol. Microbiol.">
        <title>The Global Catalogue of Microorganisms (GCM) 10K type strain sequencing project: providing services to taxonomists for standard genome sequencing and annotation.</title>
        <authorList>
            <consortium name="The Broad Institute Genomics Platform"/>
            <consortium name="The Broad Institute Genome Sequencing Center for Infectious Disease"/>
            <person name="Wu L."/>
            <person name="Ma J."/>
        </authorList>
    </citation>
    <scope>NUCLEOTIDE SEQUENCE [LARGE SCALE GENOMIC DNA]</scope>
    <source>
        <strain evidence="1 2">JCM 13004</strain>
    </source>
</reference>
<dbReference type="SUPFAM" id="SSF46894">
    <property type="entry name" value="C-terminal effector domain of the bipartite response regulators"/>
    <property type="match status" value="1"/>
</dbReference>
<dbReference type="RefSeq" id="WP_344440473.1">
    <property type="nucleotide sequence ID" value="NZ_BAAALF010000016.1"/>
</dbReference>
<evidence type="ECO:0000313" key="1">
    <source>
        <dbReference type="EMBL" id="GAA1225830.1"/>
    </source>
</evidence>
<dbReference type="Gene3D" id="1.10.10.10">
    <property type="entry name" value="Winged helix-like DNA-binding domain superfamily/Winged helix DNA-binding domain"/>
    <property type="match status" value="1"/>
</dbReference>
<dbReference type="Proteomes" id="UP001500037">
    <property type="component" value="Unassembled WGS sequence"/>
</dbReference>
<gene>
    <name evidence="1" type="ORF">GCM10009665_15410</name>
</gene>